<feature type="signal peptide" evidence="1">
    <location>
        <begin position="1"/>
        <end position="24"/>
    </location>
</feature>
<accession>A0A9N9HV52</accession>
<dbReference type="EMBL" id="CAJVPQ010008482">
    <property type="protein sequence ID" value="CAG8707200.1"/>
    <property type="molecule type" value="Genomic_DNA"/>
</dbReference>
<dbReference type="CDD" id="cd00198">
    <property type="entry name" value="vWFA"/>
    <property type="match status" value="1"/>
</dbReference>
<dbReference type="InterPro" id="IPR036465">
    <property type="entry name" value="vWFA_dom_sf"/>
</dbReference>
<proteinExistence type="predicted"/>
<evidence type="ECO:0000313" key="2">
    <source>
        <dbReference type="EMBL" id="CAG8707200.1"/>
    </source>
</evidence>
<reference evidence="2" key="1">
    <citation type="submission" date="2021-06" db="EMBL/GenBank/DDBJ databases">
        <authorList>
            <person name="Kallberg Y."/>
            <person name="Tangrot J."/>
            <person name="Rosling A."/>
        </authorList>
    </citation>
    <scope>NUCLEOTIDE SEQUENCE</scope>
    <source>
        <strain evidence="2">UK204</strain>
    </source>
</reference>
<dbReference type="Proteomes" id="UP000789570">
    <property type="component" value="Unassembled WGS sequence"/>
</dbReference>
<comment type="caution">
    <text evidence="2">The sequence shown here is derived from an EMBL/GenBank/DDBJ whole genome shotgun (WGS) entry which is preliminary data.</text>
</comment>
<name>A0A9N9HV52_9GLOM</name>
<keyword evidence="1" id="KW-0732">Signal</keyword>
<feature type="chain" id="PRO_5040175050" evidence="1">
    <location>
        <begin position="25"/>
        <end position="568"/>
    </location>
</feature>
<sequence>MEQEISNLIILWTLCGLTCHQCSLKCVKNRDHEEDHDCLTDHKCNFICHFTDGHNKIMICSHEAGHEDKHVCSEISHSNGSCGQLCNLVDKRNCLRVCLKEIGHNGEHLCQSSRHYCGKTCSLSIMTQKGEYRCLNKCIMPYEVEHDLHHCENETCPIQCPISDCQRKCQSNEHFHAYSNSQVDHFGGNEHQCRELCEDDGICKYIQLSERLSCDKRIPPNDFKHTGKNSHGDEYSFHFVIAHYPMDSQKHNTTHGNMIRTEFTSENKELKYAGYFGVQGEDVLCNLFCKDLGRHRHISYCQSQDICQGQDIQHINEQVQPNPSKPFLTNYPYSAQEQQEFTKCDHECPNKKHHKSKRSASRSLTIFHAQLDPNSNPRNDIGYISKDGHHFNCENLSPCVSIYECTYEFCSNKSTSSHILFNHEVIVPFEYQDLKDPKNLLDKMIEHQPCGLKNFELAIQKAGSLISSHYDSTRTNIIIFLSDGECDTPKRQLHDICKENQTRGSPLYFYTVLFSSVSNNFSLKEMTTIAQSYHTKSTSSSSLRCQFTHSTDKVHLVKYFTSVAKSLI</sequence>
<protein>
    <submittedName>
        <fullName evidence="2">8001_t:CDS:1</fullName>
    </submittedName>
</protein>
<keyword evidence="3" id="KW-1185">Reference proteome</keyword>
<evidence type="ECO:0000313" key="3">
    <source>
        <dbReference type="Proteomes" id="UP000789570"/>
    </source>
</evidence>
<dbReference type="Gene3D" id="3.40.50.410">
    <property type="entry name" value="von Willebrand factor, type A domain"/>
    <property type="match status" value="1"/>
</dbReference>
<organism evidence="2 3">
    <name type="scientific">Funneliformis caledonium</name>
    <dbReference type="NCBI Taxonomy" id="1117310"/>
    <lineage>
        <taxon>Eukaryota</taxon>
        <taxon>Fungi</taxon>
        <taxon>Fungi incertae sedis</taxon>
        <taxon>Mucoromycota</taxon>
        <taxon>Glomeromycotina</taxon>
        <taxon>Glomeromycetes</taxon>
        <taxon>Glomerales</taxon>
        <taxon>Glomeraceae</taxon>
        <taxon>Funneliformis</taxon>
    </lineage>
</organism>
<dbReference type="OrthoDB" id="2343366at2759"/>
<evidence type="ECO:0000256" key="1">
    <source>
        <dbReference type="SAM" id="SignalP"/>
    </source>
</evidence>
<dbReference type="SUPFAM" id="SSF53300">
    <property type="entry name" value="vWA-like"/>
    <property type="match status" value="1"/>
</dbReference>
<dbReference type="AlphaFoldDB" id="A0A9N9HV52"/>
<gene>
    <name evidence="2" type="ORF">FCALED_LOCUS13754</name>
</gene>